<comment type="caution">
    <text evidence="1">The sequence shown here is derived from an EMBL/GenBank/DDBJ whole genome shotgun (WGS) entry which is preliminary data.</text>
</comment>
<reference evidence="1 2" key="1">
    <citation type="journal article" date="2013" name="Genome Announc.">
        <title>Genome Sequence of Staphylococcus massiliensis Strain S46, Isolated from the Surface of Healthy Human Skin.</title>
        <authorList>
            <person name="Srivastav R."/>
            <person name="Singh A."/>
            <person name="Jangir P.K."/>
            <person name="Kumari C."/>
            <person name="Muduli S."/>
            <person name="Sharma R."/>
        </authorList>
    </citation>
    <scope>NUCLEOTIDE SEQUENCE [LARGE SCALE GENOMIC DNA]</scope>
    <source>
        <strain evidence="1 2">S46</strain>
    </source>
</reference>
<evidence type="ECO:0008006" key="3">
    <source>
        <dbReference type="Google" id="ProtNLM"/>
    </source>
</evidence>
<evidence type="ECO:0000313" key="2">
    <source>
        <dbReference type="Proteomes" id="UP000009885"/>
    </source>
</evidence>
<dbReference type="Proteomes" id="UP000009885">
    <property type="component" value="Unassembled WGS sequence"/>
</dbReference>
<dbReference type="EMBL" id="AMSQ01000002">
    <property type="protein sequence ID" value="EKU50332.1"/>
    <property type="molecule type" value="Genomic_DNA"/>
</dbReference>
<gene>
    <name evidence="1" type="ORF">C273_01780</name>
</gene>
<dbReference type="AlphaFoldDB" id="K9B695"/>
<dbReference type="PATRIC" id="fig|1229783.3.peg.363"/>
<organism evidence="1 2">
    <name type="scientific">Staphylococcus massiliensis S46</name>
    <dbReference type="NCBI Taxonomy" id="1229783"/>
    <lineage>
        <taxon>Bacteria</taxon>
        <taxon>Bacillati</taxon>
        <taxon>Bacillota</taxon>
        <taxon>Bacilli</taxon>
        <taxon>Bacillales</taxon>
        <taxon>Staphylococcaceae</taxon>
        <taxon>Staphylococcus</taxon>
    </lineage>
</organism>
<protein>
    <recommendedName>
        <fullName evidence="3">Phage protein</fullName>
    </recommendedName>
</protein>
<proteinExistence type="predicted"/>
<dbReference type="STRING" id="1229783.C273_01780"/>
<keyword evidence="2" id="KW-1185">Reference proteome</keyword>
<evidence type="ECO:0000313" key="1">
    <source>
        <dbReference type="EMBL" id="EKU50332.1"/>
    </source>
</evidence>
<accession>K9B695</accession>
<dbReference type="RefSeq" id="WP_009382103.1">
    <property type="nucleotide sequence ID" value="NZ_AMSQ01000002.1"/>
</dbReference>
<name>K9B695_9STAP</name>
<dbReference type="OrthoDB" id="2414282at2"/>
<sequence>MVKIKREKVREHKELLKDMVDGGKYHITDINRGNDDAMYPVFTVSFQLLDRVKSINDEGFVVEVEEEITEDTKIPVLLERCQEEYYSGHEWFEHTNTSIKKEKEQGSKAFYMLDDDMSMTLLWKDGEMVE</sequence>